<organism evidence="2 3">
    <name type="scientific">Phytophthora fragariaefolia</name>
    <dbReference type="NCBI Taxonomy" id="1490495"/>
    <lineage>
        <taxon>Eukaryota</taxon>
        <taxon>Sar</taxon>
        <taxon>Stramenopiles</taxon>
        <taxon>Oomycota</taxon>
        <taxon>Peronosporomycetes</taxon>
        <taxon>Peronosporales</taxon>
        <taxon>Peronosporaceae</taxon>
        <taxon>Phytophthora</taxon>
    </lineage>
</organism>
<dbReference type="AlphaFoldDB" id="A0A9W6U8I9"/>
<protein>
    <submittedName>
        <fullName evidence="2">Unnamed protein product</fullName>
    </submittedName>
</protein>
<proteinExistence type="predicted"/>
<name>A0A9W6U8I9_9STRA</name>
<reference evidence="2" key="1">
    <citation type="submission" date="2023-04" db="EMBL/GenBank/DDBJ databases">
        <title>Phytophthora fragariaefolia NBRC 109709.</title>
        <authorList>
            <person name="Ichikawa N."/>
            <person name="Sato H."/>
            <person name="Tonouchi N."/>
        </authorList>
    </citation>
    <scope>NUCLEOTIDE SEQUENCE</scope>
    <source>
        <strain evidence="2">NBRC 109709</strain>
    </source>
</reference>
<gene>
    <name evidence="2" type="ORF">Pfra01_000590000</name>
</gene>
<sequence length="172" mass="18618">MHCTRAVASTTMMFTKELDFDPLPDQRRDYYIGLFHELRCGRSTQSRAVGDYSSRSSFTPFGGVGGGGLLTPSPFPERYASGRSAAPMYRGSGDILSNEYENDPDLGSGSDDQQFAGRSSELPPVRVAVEAEATGRHHGYVPPDSADRLEAVERLQTAGLAALRQELALLTA</sequence>
<dbReference type="EMBL" id="BSXT01000478">
    <property type="protein sequence ID" value="GMF28466.1"/>
    <property type="molecule type" value="Genomic_DNA"/>
</dbReference>
<evidence type="ECO:0000256" key="1">
    <source>
        <dbReference type="SAM" id="MobiDB-lite"/>
    </source>
</evidence>
<evidence type="ECO:0000313" key="2">
    <source>
        <dbReference type="EMBL" id="GMF28466.1"/>
    </source>
</evidence>
<accession>A0A9W6U8I9</accession>
<keyword evidence="3" id="KW-1185">Reference proteome</keyword>
<comment type="caution">
    <text evidence="2">The sequence shown here is derived from an EMBL/GenBank/DDBJ whole genome shotgun (WGS) entry which is preliminary data.</text>
</comment>
<feature type="region of interest" description="Disordered" evidence="1">
    <location>
        <begin position="75"/>
        <end position="124"/>
    </location>
</feature>
<evidence type="ECO:0000313" key="3">
    <source>
        <dbReference type="Proteomes" id="UP001165121"/>
    </source>
</evidence>
<dbReference type="Proteomes" id="UP001165121">
    <property type="component" value="Unassembled WGS sequence"/>
</dbReference>